<dbReference type="EMBL" id="BGPR01049763">
    <property type="protein sequence ID" value="GBO26757.1"/>
    <property type="molecule type" value="Genomic_DNA"/>
</dbReference>
<dbReference type="SUPFAM" id="SSF53098">
    <property type="entry name" value="Ribonuclease H-like"/>
    <property type="match status" value="1"/>
</dbReference>
<dbReference type="GO" id="GO:0015074">
    <property type="term" value="P:DNA integration"/>
    <property type="evidence" value="ECO:0007669"/>
    <property type="project" value="InterPro"/>
</dbReference>
<keyword evidence="3" id="KW-1185">Reference proteome</keyword>
<dbReference type="InterPro" id="IPR012337">
    <property type="entry name" value="RNaseH-like_sf"/>
</dbReference>
<evidence type="ECO:0000313" key="3">
    <source>
        <dbReference type="Proteomes" id="UP000499080"/>
    </source>
</evidence>
<comment type="caution">
    <text evidence="2">The sequence shown here is derived from an EMBL/GenBank/DDBJ whole genome shotgun (WGS) entry which is preliminary data.</text>
</comment>
<dbReference type="PROSITE" id="PS50994">
    <property type="entry name" value="INTEGRASE"/>
    <property type="match status" value="1"/>
</dbReference>
<name>A0A4Y2VSJ7_ARAVE</name>
<dbReference type="PANTHER" id="PTHR38681:SF1">
    <property type="entry name" value="RETROVIRUS-RELATED POL POLYPROTEIN FROM TRANSPOSON 412-LIKE PROTEIN"/>
    <property type="match status" value="1"/>
</dbReference>
<sequence>MSGIYLSIKQFKHILRRQFTAYTDHKPLMFAFQQKNEKASPRQLHHLQYISEFYTDIRHIGGKENIVADSLSRIESIYEIAYDKIADAQIDSKDLNNLRSLHFKQYSLDSGKTYCLTFIDRFTCWIEDIPLSNLTTETVAREFYDHWILRFGIPYRVITDQGSQFRSELFKSTGVICGFKVCTTTAYHPQCNGKIESIHRTIKAAIRAHNSIKWTQTLSTVFWRLRSTLRGDTYYTIAQIVLGQPINLPVEFFEKPKNILDTDTFAIEQQKQMELSKLLDTHRLPSQKIFVHKDLLTCTHVFIRIDRVRKPLEPPYDDLLQL</sequence>
<dbReference type="Pfam" id="PF00665">
    <property type="entry name" value="rve"/>
    <property type="match status" value="1"/>
</dbReference>
<proteinExistence type="predicted"/>
<gene>
    <name evidence="2" type="ORF">AVEN_245616_1</name>
</gene>
<dbReference type="AlphaFoldDB" id="A0A4Y2VSJ7"/>
<protein>
    <recommendedName>
        <fullName evidence="1">Integrase catalytic domain-containing protein</fullName>
    </recommendedName>
</protein>
<dbReference type="Gene3D" id="3.30.420.10">
    <property type="entry name" value="Ribonuclease H-like superfamily/Ribonuclease H"/>
    <property type="match status" value="1"/>
</dbReference>
<evidence type="ECO:0000259" key="1">
    <source>
        <dbReference type="PROSITE" id="PS50994"/>
    </source>
</evidence>
<dbReference type="OrthoDB" id="10062030at2759"/>
<organism evidence="2 3">
    <name type="scientific">Araneus ventricosus</name>
    <name type="common">Orbweaver spider</name>
    <name type="synonym">Epeira ventricosa</name>
    <dbReference type="NCBI Taxonomy" id="182803"/>
    <lineage>
        <taxon>Eukaryota</taxon>
        <taxon>Metazoa</taxon>
        <taxon>Ecdysozoa</taxon>
        <taxon>Arthropoda</taxon>
        <taxon>Chelicerata</taxon>
        <taxon>Arachnida</taxon>
        <taxon>Araneae</taxon>
        <taxon>Araneomorphae</taxon>
        <taxon>Entelegynae</taxon>
        <taxon>Araneoidea</taxon>
        <taxon>Araneidae</taxon>
        <taxon>Araneus</taxon>
    </lineage>
</organism>
<dbReference type="PANTHER" id="PTHR38681">
    <property type="entry name" value="RETROVIRUS-RELATED POL POLYPROTEIN FROM TRANSPOSON 412-LIKE PROTEIN-RELATED"/>
    <property type="match status" value="1"/>
</dbReference>
<dbReference type="GO" id="GO:0003676">
    <property type="term" value="F:nucleic acid binding"/>
    <property type="evidence" value="ECO:0007669"/>
    <property type="project" value="InterPro"/>
</dbReference>
<accession>A0A4Y2VSJ7</accession>
<dbReference type="InterPro" id="IPR001584">
    <property type="entry name" value="Integrase_cat-core"/>
</dbReference>
<evidence type="ECO:0000313" key="2">
    <source>
        <dbReference type="EMBL" id="GBO26757.1"/>
    </source>
</evidence>
<feature type="domain" description="Integrase catalytic" evidence="1">
    <location>
        <begin position="83"/>
        <end position="257"/>
    </location>
</feature>
<dbReference type="Proteomes" id="UP000499080">
    <property type="component" value="Unassembled WGS sequence"/>
</dbReference>
<reference evidence="2 3" key="1">
    <citation type="journal article" date="2019" name="Sci. Rep.">
        <title>Orb-weaving spider Araneus ventricosus genome elucidates the spidroin gene catalogue.</title>
        <authorList>
            <person name="Kono N."/>
            <person name="Nakamura H."/>
            <person name="Ohtoshi R."/>
            <person name="Moran D.A.P."/>
            <person name="Shinohara A."/>
            <person name="Yoshida Y."/>
            <person name="Fujiwara M."/>
            <person name="Mori M."/>
            <person name="Tomita M."/>
            <person name="Arakawa K."/>
        </authorList>
    </citation>
    <scope>NUCLEOTIDE SEQUENCE [LARGE SCALE GENOMIC DNA]</scope>
</reference>
<dbReference type="InterPro" id="IPR036397">
    <property type="entry name" value="RNaseH_sf"/>
</dbReference>